<dbReference type="AlphaFoldDB" id="A0A9K3Q3L6"/>
<comment type="caution">
    <text evidence="1">The sequence shown here is derived from an EMBL/GenBank/DDBJ whole genome shotgun (WGS) entry which is preliminary data.</text>
</comment>
<keyword evidence="2" id="KW-1185">Reference proteome</keyword>
<organism evidence="1 2">
    <name type="scientific">Nitzschia inconspicua</name>
    <dbReference type="NCBI Taxonomy" id="303405"/>
    <lineage>
        <taxon>Eukaryota</taxon>
        <taxon>Sar</taxon>
        <taxon>Stramenopiles</taxon>
        <taxon>Ochrophyta</taxon>
        <taxon>Bacillariophyta</taxon>
        <taxon>Bacillariophyceae</taxon>
        <taxon>Bacillariophycidae</taxon>
        <taxon>Bacillariales</taxon>
        <taxon>Bacillariaceae</taxon>
        <taxon>Nitzschia</taxon>
    </lineage>
</organism>
<sequence>MKGKENVLTTWKLRGSIFHRLSGFTSTLTRRNAVIIDTGVNESVPFSTMGIENQLRGVRGLNPANQPGLASIVGQGKASSEVMNHERAFAVT</sequence>
<evidence type="ECO:0000313" key="2">
    <source>
        <dbReference type="Proteomes" id="UP000693970"/>
    </source>
</evidence>
<proteinExistence type="predicted"/>
<reference evidence="1" key="1">
    <citation type="journal article" date="2021" name="Sci. Rep.">
        <title>Diploid genomic architecture of Nitzschia inconspicua, an elite biomass production diatom.</title>
        <authorList>
            <person name="Oliver A."/>
            <person name="Podell S."/>
            <person name="Pinowska A."/>
            <person name="Traller J.C."/>
            <person name="Smith S.R."/>
            <person name="McClure R."/>
            <person name="Beliaev A."/>
            <person name="Bohutskyi P."/>
            <person name="Hill E.A."/>
            <person name="Rabines A."/>
            <person name="Zheng H."/>
            <person name="Allen L.Z."/>
            <person name="Kuo A."/>
            <person name="Grigoriev I.V."/>
            <person name="Allen A.E."/>
            <person name="Hazlebeck D."/>
            <person name="Allen E.E."/>
        </authorList>
    </citation>
    <scope>NUCLEOTIDE SEQUENCE</scope>
    <source>
        <strain evidence="1">Hildebrandi</strain>
    </source>
</reference>
<protein>
    <submittedName>
        <fullName evidence="1">Uncharacterized protein</fullName>
    </submittedName>
</protein>
<gene>
    <name evidence="1" type="ORF">IV203_032008</name>
</gene>
<accession>A0A9K3Q3L6</accession>
<evidence type="ECO:0000313" key="1">
    <source>
        <dbReference type="EMBL" id="KAG7369265.1"/>
    </source>
</evidence>
<name>A0A9K3Q3L6_9STRA</name>
<dbReference type="Proteomes" id="UP000693970">
    <property type="component" value="Unassembled WGS sequence"/>
</dbReference>
<reference evidence="1" key="2">
    <citation type="submission" date="2021-04" db="EMBL/GenBank/DDBJ databases">
        <authorList>
            <person name="Podell S."/>
        </authorList>
    </citation>
    <scope>NUCLEOTIDE SEQUENCE</scope>
    <source>
        <strain evidence="1">Hildebrandi</strain>
    </source>
</reference>
<dbReference type="EMBL" id="JAGRRH010000006">
    <property type="protein sequence ID" value="KAG7369265.1"/>
    <property type="molecule type" value="Genomic_DNA"/>
</dbReference>